<dbReference type="RefSeq" id="WP_099126325.1">
    <property type="nucleotide sequence ID" value="NZ_CAWNRH010000042.1"/>
</dbReference>
<gene>
    <name evidence="1" type="ORF">Xsto_04174</name>
</gene>
<reference evidence="1 2" key="1">
    <citation type="journal article" date="2017" name="Nat. Microbiol.">
        <title>Natural product diversity associated with the nematode symbionts Photorhabdus and Xenorhabdus.</title>
        <authorList>
            <person name="Tobias N.J."/>
            <person name="Wolff H."/>
            <person name="Djahanschiri B."/>
            <person name="Grundmann F."/>
            <person name="Kronenwerth M."/>
            <person name="Shi Y.M."/>
            <person name="Simonyi S."/>
            <person name="Grun P."/>
            <person name="Shapiro-Ilan D."/>
            <person name="Pidot S.J."/>
            <person name="Stinear T.P."/>
            <person name="Ebersberger I."/>
            <person name="Bode H.B."/>
        </authorList>
    </citation>
    <scope>NUCLEOTIDE SEQUENCE [LARGE SCALE GENOMIC DNA]</scope>
    <source>
        <strain evidence="1 2">DSM 17904</strain>
    </source>
</reference>
<sequence>MSKSLMYTATLWETTKHLLYDRHDNDTDISLIIDELDEMIIQTIRNAVRISQTVSFGIKQKEESSNDQ</sequence>
<proteinExistence type="predicted"/>
<protein>
    <submittedName>
        <fullName evidence="1">Uncharacterized protein</fullName>
    </submittedName>
</protein>
<dbReference type="EMBL" id="NJAJ01000136">
    <property type="protein sequence ID" value="PHM53945.1"/>
    <property type="molecule type" value="Genomic_DNA"/>
</dbReference>
<dbReference type="Proteomes" id="UP000222366">
    <property type="component" value="Unassembled WGS sequence"/>
</dbReference>
<organism evidence="1 2">
    <name type="scientific">Xenorhabdus stockiae</name>
    <dbReference type="NCBI Taxonomy" id="351614"/>
    <lineage>
        <taxon>Bacteria</taxon>
        <taxon>Pseudomonadati</taxon>
        <taxon>Pseudomonadota</taxon>
        <taxon>Gammaproteobacteria</taxon>
        <taxon>Enterobacterales</taxon>
        <taxon>Morganellaceae</taxon>
        <taxon>Xenorhabdus</taxon>
    </lineage>
</organism>
<comment type="caution">
    <text evidence="1">The sequence shown here is derived from an EMBL/GenBank/DDBJ whole genome shotgun (WGS) entry which is preliminary data.</text>
</comment>
<keyword evidence="2" id="KW-1185">Reference proteome</keyword>
<name>A0A2D0K199_9GAMM</name>
<evidence type="ECO:0000313" key="1">
    <source>
        <dbReference type="EMBL" id="PHM53945.1"/>
    </source>
</evidence>
<dbReference type="AlphaFoldDB" id="A0A2D0K199"/>
<evidence type="ECO:0000313" key="2">
    <source>
        <dbReference type="Proteomes" id="UP000222366"/>
    </source>
</evidence>
<accession>A0A2D0K199</accession>